<sequence length="97" mass="11077">MEHEELQPVVLAFDLPRASRTRKRTSLFEIIVCLVWLPSKRIQQPYVSGVSELLNSTFEQSIAFVYGGDVKLHCWRGIIYWSKAYGSSRQGQDTVGT</sequence>
<dbReference type="EMBL" id="JBFXLU010000005">
    <property type="protein sequence ID" value="KAL2857107.1"/>
    <property type="molecule type" value="Genomic_DNA"/>
</dbReference>
<proteinExistence type="predicted"/>
<comment type="caution">
    <text evidence="1">The sequence shown here is derived from an EMBL/GenBank/DDBJ whole genome shotgun (WGS) entry which is preliminary data.</text>
</comment>
<accession>A0ABR4KXX0</accession>
<organism evidence="1 2">
    <name type="scientific">Aspergillus pseudoustus</name>
    <dbReference type="NCBI Taxonomy" id="1810923"/>
    <lineage>
        <taxon>Eukaryota</taxon>
        <taxon>Fungi</taxon>
        <taxon>Dikarya</taxon>
        <taxon>Ascomycota</taxon>
        <taxon>Pezizomycotina</taxon>
        <taxon>Eurotiomycetes</taxon>
        <taxon>Eurotiomycetidae</taxon>
        <taxon>Eurotiales</taxon>
        <taxon>Aspergillaceae</taxon>
        <taxon>Aspergillus</taxon>
        <taxon>Aspergillus subgen. Nidulantes</taxon>
    </lineage>
</organism>
<gene>
    <name evidence="1" type="ORF">BJY01DRAFT_158467</name>
</gene>
<evidence type="ECO:0000313" key="1">
    <source>
        <dbReference type="EMBL" id="KAL2857107.1"/>
    </source>
</evidence>
<dbReference type="Proteomes" id="UP001610446">
    <property type="component" value="Unassembled WGS sequence"/>
</dbReference>
<reference evidence="1 2" key="1">
    <citation type="submission" date="2024-07" db="EMBL/GenBank/DDBJ databases">
        <title>Section-level genome sequencing and comparative genomics of Aspergillus sections Usti and Cavernicolus.</title>
        <authorList>
            <consortium name="Lawrence Berkeley National Laboratory"/>
            <person name="Nybo J.L."/>
            <person name="Vesth T.C."/>
            <person name="Theobald S."/>
            <person name="Frisvad J.C."/>
            <person name="Larsen T.O."/>
            <person name="Kjaerboelling I."/>
            <person name="Rothschild-Mancinelli K."/>
            <person name="Lyhne E.K."/>
            <person name="Kogle M.E."/>
            <person name="Barry K."/>
            <person name="Clum A."/>
            <person name="Na H."/>
            <person name="Ledsgaard L."/>
            <person name="Lin J."/>
            <person name="Lipzen A."/>
            <person name="Kuo A."/>
            <person name="Riley R."/>
            <person name="Mondo S."/>
            <person name="Labutti K."/>
            <person name="Haridas S."/>
            <person name="Pangalinan J."/>
            <person name="Salamov A.A."/>
            <person name="Simmons B.A."/>
            <person name="Magnuson J.K."/>
            <person name="Chen J."/>
            <person name="Drula E."/>
            <person name="Henrissat B."/>
            <person name="Wiebenga A."/>
            <person name="Lubbers R.J."/>
            <person name="Gomes A.C."/>
            <person name="Makela M.R."/>
            <person name="Stajich J."/>
            <person name="Grigoriev I.V."/>
            <person name="Mortensen U.H."/>
            <person name="De Vries R.P."/>
            <person name="Baker S.E."/>
            <person name="Andersen M.R."/>
        </authorList>
    </citation>
    <scope>NUCLEOTIDE SEQUENCE [LARGE SCALE GENOMIC DNA]</scope>
    <source>
        <strain evidence="1 2">CBS 123904</strain>
    </source>
</reference>
<protein>
    <submittedName>
        <fullName evidence="1">Uncharacterized protein</fullName>
    </submittedName>
</protein>
<keyword evidence="2" id="KW-1185">Reference proteome</keyword>
<name>A0ABR4KXX0_9EURO</name>
<evidence type="ECO:0000313" key="2">
    <source>
        <dbReference type="Proteomes" id="UP001610446"/>
    </source>
</evidence>